<protein>
    <submittedName>
        <fullName evidence="1">Uncharacterized protein</fullName>
    </submittedName>
</protein>
<dbReference type="AlphaFoldDB" id="A0A0A2LAV2"/>
<evidence type="ECO:0000313" key="2">
    <source>
        <dbReference type="Proteomes" id="UP000030104"/>
    </source>
</evidence>
<dbReference type="PhylomeDB" id="A0A0A2LAV2"/>
<dbReference type="STRING" id="40296.A0A0A2LAV2"/>
<organism evidence="1 2">
    <name type="scientific">Penicillium italicum</name>
    <name type="common">Blue mold</name>
    <dbReference type="NCBI Taxonomy" id="40296"/>
    <lineage>
        <taxon>Eukaryota</taxon>
        <taxon>Fungi</taxon>
        <taxon>Dikarya</taxon>
        <taxon>Ascomycota</taxon>
        <taxon>Pezizomycotina</taxon>
        <taxon>Eurotiomycetes</taxon>
        <taxon>Eurotiomycetidae</taxon>
        <taxon>Eurotiales</taxon>
        <taxon>Aspergillaceae</taxon>
        <taxon>Penicillium</taxon>
    </lineage>
</organism>
<dbReference type="OrthoDB" id="4368437at2759"/>
<name>A0A0A2LAV2_PENIT</name>
<comment type="caution">
    <text evidence="1">The sequence shown here is derived from an EMBL/GenBank/DDBJ whole genome shotgun (WGS) entry which is preliminary data.</text>
</comment>
<proteinExistence type="predicted"/>
<sequence>MITVSAALPVPETIVLRRVDDDTEECSGAFPCDFSINYSSLDDLEADIGNLDPYCIDVYMLGALYGELETTLANYTNIAQTSNYDADFNNYAKYMKRQVDPQLMHFMNVSEDNGEPNGLGNQYFNCEYNGSLDQTHIVYYDLVDREGFFGNLTASVGVEPDWVTLDGGLFLGAQQKPYYGKMPPCNVTPGWGYRCVWWQGFPVQVQEINVTDPREVMRKALPNIPNLQLSISITQLSIASGSFSGVIDDVVQTISTAVFTLSELVDHIYNVVNIGEKVAILDKKNRIEKILGGIFLALPFLGPLSGLGDVIEGFDALLSLAGTVANEGYDVYIGEISDESLGAIKYDALATSRRNMKSAEIKAFGDVFEAKLNQVDSIVSKCLRR</sequence>
<accession>A0A0A2LAV2</accession>
<gene>
    <name evidence="1" type="ORF">PITC_023460</name>
</gene>
<dbReference type="Proteomes" id="UP000030104">
    <property type="component" value="Unassembled WGS sequence"/>
</dbReference>
<keyword evidence="2" id="KW-1185">Reference proteome</keyword>
<evidence type="ECO:0000313" key="1">
    <source>
        <dbReference type="EMBL" id="KGO77222.1"/>
    </source>
</evidence>
<reference evidence="1 2" key="1">
    <citation type="journal article" date="2015" name="Mol. Plant Microbe Interact.">
        <title>Genome, transcriptome, and functional analyses of Penicillium expansum provide new insights into secondary metabolism and pathogenicity.</title>
        <authorList>
            <person name="Ballester A.R."/>
            <person name="Marcet-Houben M."/>
            <person name="Levin E."/>
            <person name="Sela N."/>
            <person name="Selma-Lazaro C."/>
            <person name="Carmona L."/>
            <person name="Wisniewski M."/>
            <person name="Droby S."/>
            <person name="Gonzalez-Candelas L."/>
            <person name="Gabaldon T."/>
        </authorList>
    </citation>
    <scope>NUCLEOTIDE SEQUENCE [LARGE SCALE GENOMIC DNA]</scope>
    <source>
        <strain evidence="1 2">PHI-1</strain>
    </source>
</reference>
<dbReference type="HOGENOM" id="CLU_717860_0_0_1"/>
<dbReference type="EMBL" id="JQGA01000214">
    <property type="protein sequence ID" value="KGO77222.1"/>
    <property type="molecule type" value="Genomic_DNA"/>
</dbReference>